<gene>
    <name evidence="1" type="primary">dsrAB</name>
</gene>
<dbReference type="EMBL" id="FR694664">
    <property type="protein sequence ID" value="CBX25535.1"/>
    <property type="molecule type" value="Genomic_DNA"/>
</dbReference>
<accession>E1Y712</accession>
<feature type="non-terminal residue" evidence="1">
    <location>
        <position position="93"/>
    </location>
</feature>
<name>E1Y712_9BACT</name>
<protein>
    <submittedName>
        <fullName evidence="1">Sulfite reductase</fullName>
    </submittedName>
</protein>
<organism evidence="1">
    <name type="scientific">uncultured sulfate-reducing bacterium</name>
    <dbReference type="NCBI Taxonomy" id="153939"/>
    <lineage>
        <taxon>Bacteria</taxon>
        <taxon>environmental samples</taxon>
    </lineage>
</organism>
<proteinExistence type="predicted"/>
<dbReference type="AlphaFoldDB" id="E1Y712"/>
<feature type="non-terminal residue" evidence="1">
    <location>
        <position position="1"/>
    </location>
</feature>
<evidence type="ECO:0000313" key="1">
    <source>
        <dbReference type="EMBL" id="CBX25535.1"/>
    </source>
</evidence>
<reference evidence="1" key="1">
    <citation type="submission" date="2010-09" db="EMBL/GenBank/DDBJ databases">
        <title>Genetic diversity of sulfate reducing bacteria of Chilika Lake sediments, India through dissimilatory sulfite reductase gene (dsr AB).</title>
        <authorList>
            <person name="Sasi Jyothsna T."/>
            <person name="Rahul K."/>
            <person name="Sasikala C."/>
            <person name="Ramana C.V."/>
        </authorList>
    </citation>
    <scope>NUCLEOTIDE SEQUENCE</scope>
</reference>
<sequence length="93" mass="9710">PILVLPIFTRCCRPSFKGIMGSGNITNGSSPACSSTSPSPARNCTPSAWARSVCSARTASAKSAISRKSTAKAICALPAATTWSFCSPMARRW</sequence>